<dbReference type="Pfam" id="PF12874">
    <property type="entry name" value="zf-met"/>
    <property type="match status" value="1"/>
</dbReference>
<evidence type="ECO:0000256" key="7">
    <source>
        <dbReference type="PROSITE-ProRule" id="PRU00042"/>
    </source>
</evidence>
<sequence length="741" mass="85848">MKEPIEVKKEDLDMDLDFFKQEMDALDTKTLFKQEPFFNNHAPISDTPKQELPPNTKNTGINVKTELSVEDIKMTDDSDIDIESSTPEIVKQEAMELSPFLESNTKSQADIGSASILNAAKPKVFDINIKGEIISRRPTAESTNHLAKIFQKSGREYFYQCHFCTELKTTLLELLDHQSQVHKYTYRSRTYQNLELEPDIEDPNFYCKVCETTYPSITLFKKHLRMIHFIINKTARAPPTITPLGAIRTEKAFVVPDRDDPNNYCRACKKHYINQSRYHAHLAKFHDMPKFSRKEDVLPDIFDPNFYCRSCERSLSTKFAFRHHCLRLHNMTIPNEKDLPNVHDPAFHCKPCDNTFENKDTYWQHCREAHLITHFEEEVPKPFCDICNRKYANEYRFKRHKRLVHGDIFPSTTIRTPKLKNNLPPDINDPNSYCRSCDKKLSCKAVYQVHLAVYHDIYLPRKRSGAATGEGNSSKVIKKFHCVSCDKWFPTTPKYREHLELQHHVEGAATESKAHLPAYLPDPEDPNFYCRTCGKTKPTLENFRKHLKNIHHMKLAPLKQKRKKVHYVHSSEDDSTNEAPPQKPKFFHTCQVCGKKMKSKRRLIYHKKVIHRIERWIDSQDFSKQHAEVNPHKCDTCDISFGNPISLEHHVQEVHPIVSSPKEEQVDQGNELSVAQSAEEIGNSESIRSNHTPEAEDDNNNSDTDNDDDDHSRSVDDDLSQTLKDIGKAVDCAYEAMEGIE</sequence>
<feature type="compositionally biased region" description="Acidic residues" evidence="8">
    <location>
        <begin position="695"/>
        <end position="709"/>
    </location>
</feature>
<keyword evidence="6" id="KW-0539">Nucleus</keyword>
<feature type="region of interest" description="Disordered" evidence="8">
    <location>
        <begin position="39"/>
        <end position="60"/>
    </location>
</feature>
<dbReference type="SMART" id="SM00355">
    <property type="entry name" value="ZnF_C2H2"/>
    <property type="match status" value="11"/>
</dbReference>
<dbReference type="PROSITE" id="PS00028">
    <property type="entry name" value="ZINC_FINGER_C2H2_1"/>
    <property type="match status" value="8"/>
</dbReference>
<feature type="region of interest" description="Disordered" evidence="8">
    <location>
        <begin position="660"/>
        <end position="722"/>
    </location>
</feature>
<evidence type="ECO:0000256" key="2">
    <source>
        <dbReference type="ARBA" id="ARBA00022723"/>
    </source>
</evidence>
<feature type="compositionally biased region" description="Polar residues" evidence="8">
    <location>
        <begin position="667"/>
        <end position="676"/>
    </location>
</feature>
<feature type="domain" description="C2H2-type" evidence="9">
    <location>
        <begin position="347"/>
        <end position="379"/>
    </location>
</feature>
<reference evidence="11" key="1">
    <citation type="submission" date="2013-05" db="EMBL/GenBank/DDBJ databases">
        <title>The Genome sequence of Mucor circinelloides f. circinelloides 1006PhL.</title>
        <authorList>
            <consortium name="The Broad Institute Genomics Platform"/>
            <person name="Cuomo C."/>
            <person name="Earl A."/>
            <person name="Findley K."/>
            <person name="Lee S.C."/>
            <person name="Walker B."/>
            <person name="Young S."/>
            <person name="Zeng Q."/>
            <person name="Gargeya S."/>
            <person name="Fitzgerald M."/>
            <person name="Haas B."/>
            <person name="Abouelleil A."/>
            <person name="Allen A.W."/>
            <person name="Alvarado L."/>
            <person name="Arachchi H.M."/>
            <person name="Berlin A.M."/>
            <person name="Chapman S.B."/>
            <person name="Gainer-Dewar J."/>
            <person name="Goldberg J."/>
            <person name="Griggs A."/>
            <person name="Gujja S."/>
            <person name="Hansen M."/>
            <person name="Howarth C."/>
            <person name="Imamovic A."/>
            <person name="Ireland A."/>
            <person name="Larimer J."/>
            <person name="McCowan C."/>
            <person name="Murphy C."/>
            <person name="Pearson M."/>
            <person name="Poon T.W."/>
            <person name="Priest M."/>
            <person name="Roberts A."/>
            <person name="Saif S."/>
            <person name="Shea T."/>
            <person name="Sisk P."/>
            <person name="Sykes S."/>
            <person name="Wortman J."/>
            <person name="Nusbaum C."/>
            <person name="Birren B."/>
        </authorList>
    </citation>
    <scope>NUCLEOTIDE SEQUENCE [LARGE SCALE GENOMIC DNA]</scope>
    <source>
        <strain evidence="11">1006PhL</strain>
    </source>
</reference>
<feature type="domain" description="C2H2-type" evidence="9">
    <location>
        <begin position="528"/>
        <end position="557"/>
    </location>
</feature>
<gene>
    <name evidence="10" type="ORF">HMPREF1544_02521</name>
</gene>
<evidence type="ECO:0000256" key="3">
    <source>
        <dbReference type="ARBA" id="ARBA00022737"/>
    </source>
</evidence>
<dbReference type="GO" id="GO:0005634">
    <property type="term" value="C:nucleus"/>
    <property type="evidence" value="ECO:0007669"/>
    <property type="project" value="UniProtKB-SubCell"/>
</dbReference>
<dbReference type="InParanoid" id="S2JJX2"/>
<dbReference type="InterPro" id="IPR050888">
    <property type="entry name" value="ZnF_C2H2-type_TF"/>
</dbReference>
<dbReference type="PROSITE" id="PS50157">
    <property type="entry name" value="ZINC_FINGER_C2H2_2"/>
    <property type="match status" value="4"/>
</dbReference>
<dbReference type="OrthoDB" id="2282805at2759"/>
<name>S2JJX2_MUCC1</name>
<proteinExistence type="predicted"/>
<accession>S2JJX2</accession>
<keyword evidence="2" id="KW-0479">Metal-binding</keyword>
<dbReference type="OMA" id="YECKDYE"/>
<evidence type="ECO:0000256" key="5">
    <source>
        <dbReference type="ARBA" id="ARBA00022833"/>
    </source>
</evidence>
<feature type="domain" description="C2H2-type" evidence="9">
    <location>
        <begin position="588"/>
        <end position="616"/>
    </location>
</feature>
<dbReference type="eggNOG" id="KOG1721">
    <property type="taxonomic scope" value="Eukaryota"/>
</dbReference>
<evidence type="ECO:0000313" key="10">
    <source>
        <dbReference type="EMBL" id="EPB90611.1"/>
    </source>
</evidence>
<dbReference type="EMBL" id="KE123918">
    <property type="protein sequence ID" value="EPB90611.1"/>
    <property type="molecule type" value="Genomic_DNA"/>
</dbReference>
<dbReference type="STRING" id="1220926.S2JJX2"/>
<evidence type="ECO:0000259" key="9">
    <source>
        <dbReference type="PROSITE" id="PS50157"/>
    </source>
</evidence>
<dbReference type="Proteomes" id="UP000014254">
    <property type="component" value="Unassembled WGS sequence"/>
</dbReference>
<dbReference type="PANTHER" id="PTHR24406">
    <property type="entry name" value="TRANSCRIPTIONAL REPRESSOR CTCFL-RELATED"/>
    <property type="match status" value="1"/>
</dbReference>
<protein>
    <recommendedName>
        <fullName evidence="9">C2H2-type domain-containing protein</fullName>
    </recommendedName>
</protein>
<evidence type="ECO:0000256" key="6">
    <source>
        <dbReference type="ARBA" id="ARBA00023242"/>
    </source>
</evidence>
<keyword evidence="5" id="KW-0862">Zinc</keyword>
<evidence type="ECO:0000313" key="11">
    <source>
        <dbReference type="Proteomes" id="UP000014254"/>
    </source>
</evidence>
<feature type="domain" description="C2H2-type" evidence="9">
    <location>
        <begin position="382"/>
        <end position="410"/>
    </location>
</feature>
<organism evidence="10 11">
    <name type="scientific">Mucor circinelloides f. circinelloides (strain 1006PhL)</name>
    <name type="common">Mucormycosis agent</name>
    <name type="synonym">Calyptromyces circinelloides</name>
    <dbReference type="NCBI Taxonomy" id="1220926"/>
    <lineage>
        <taxon>Eukaryota</taxon>
        <taxon>Fungi</taxon>
        <taxon>Fungi incertae sedis</taxon>
        <taxon>Mucoromycota</taxon>
        <taxon>Mucoromycotina</taxon>
        <taxon>Mucoromycetes</taxon>
        <taxon>Mucorales</taxon>
        <taxon>Mucorineae</taxon>
        <taxon>Mucoraceae</taxon>
        <taxon>Mucor</taxon>
    </lineage>
</organism>
<dbReference type="Gene3D" id="3.30.160.60">
    <property type="entry name" value="Classic Zinc Finger"/>
    <property type="match status" value="3"/>
</dbReference>
<feature type="compositionally biased region" description="Polar residues" evidence="8">
    <location>
        <begin position="683"/>
        <end position="692"/>
    </location>
</feature>
<dbReference type="InterPro" id="IPR013087">
    <property type="entry name" value="Znf_C2H2_type"/>
</dbReference>
<comment type="subcellular location">
    <subcellularLocation>
        <location evidence="1">Nucleus</location>
    </subcellularLocation>
</comment>
<keyword evidence="11" id="KW-1185">Reference proteome</keyword>
<keyword evidence="3" id="KW-0677">Repeat</keyword>
<evidence type="ECO:0000256" key="1">
    <source>
        <dbReference type="ARBA" id="ARBA00004123"/>
    </source>
</evidence>
<dbReference type="VEuPathDB" id="FungiDB:HMPREF1544_02521"/>
<evidence type="ECO:0000256" key="4">
    <source>
        <dbReference type="ARBA" id="ARBA00022771"/>
    </source>
</evidence>
<keyword evidence="4 7" id="KW-0863">Zinc-finger</keyword>
<dbReference type="GO" id="GO:0008270">
    <property type="term" value="F:zinc ion binding"/>
    <property type="evidence" value="ECO:0007669"/>
    <property type="project" value="UniProtKB-KW"/>
</dbReference>
<dbReference type="AlphaFoldDB" id="S2JJX2"/>
<evidence type="ECO:0000256" key="8">
    <source>
        <dbReference type="SAM" id="MobiDB-lite"/>
    </source>
</evidence>